<sequence length="350" mass="39338">MSHKYLTRQLGREIVYNEKTYLHFSGTAYLGIGALPEFKNLLIEGIKKHGPNHGSSRTSNVQLPIYEQFETEFAKNAGAPEALLLSSGYMAGQLALETLKKQTDLTWVAPDTHPAILPSRFKPYSDTFSAWTRHCIQKSRELMGQNILMLSNAVNPLKPEVHDFRWTKNLSPANRYFLLVDDSHAFGILGENLFGTYASWKDLPVNLTVCGSLGKALSLPAGIILGDGLLMENAKNSPVFRSSSPPAPAFLDAFLQGIPMYLKQRKKLLANMDYMYGKLSGQESFQFLPDYPVITFENTAWVDQLHRMGFILSSFPYPGPEDRPVNRIVVSAWHKKEDLNLLLQALMKLQ</sequence>
<proteinExistence type="predicted"/>
<dbReference type="Gene3D" id="3.40.640.10">
    <property type="entry name" value="Type I PLP-dependent aspartate aminotransferase-like (Major domain)"/>
    <property type="match status" value="1"/>
</dbReference>
<evidence type="ECO:0000256" key="2">
    <source>
        <dbReference type="ARBA" id="ARBA00022679"/>
    </source>
</evidence>
<comment type="caution">
    <text evidence="4">The sequence shown here is derived from an EMBL/GenBank/DDBJ whole genome shotgun (WGS) entry which is preliminary data.</text>
</comment>
<feature type="domain" description="Aminotransferase class I/classII large" evidence="3">
    <location>
        <begin position="30"/>
        <end position="346"/>
    </location>
</feature>
<dbReference type="PANTHER" id="PTHR13693">
    <property type="entry name" value="CLASS II AMINOTRANSFERASE/8-AMINO-7-OXONONANOATE SYNTHASE"/>
    <property type="match status" value="1"/>
</dbReference>
<keyword evidence="4" id="KW-0032">Aminotransferase</keyword>
<dbReference type="InterPro" id="IPR050087">
    <property type="entry name" value="AON_synthase_class-II"/>
</dbReference>
<dbReference type="GO" id="GO:0008483">
    <property type="term" value="F:transaminase activity"/>
    <property type="evidence" value="ECO:0007669"/>
    <property type="project" value="UniProtKB-KW"/>
</dbReference>
<dbReference type="SUPFAM" id="SSF53383">
    <property type="entry name" value="PLP-dependent transferases"/>
    <property type="match status" value="1"/>
</dbReference>
<dbReference type="InterPro" id="IPR015421">
    <property type="entry name" value="PyrdxlP-dep_Trfase_major"/>
</dbReference>
<dbReference type="Pfam" id="PF00155">
    <property type="entry name" value="Aminotran_1_2"/>
    <property type="match status" value="1"/>
</dbReference>
<evidence type="ECO:0000256" key="1">
    <source>
        <dbReference type="ARBA" id="ARBA00001933"/>
    </source>
</evidence>
<dbReference type="InterPro" id="IPR015422">
    <property type="entry name" value="PyrdxlP-dep_Trfase_small"/>
</dbReference>
<dbReference type="InterPro" id="IPR015424">
    <property type="entry name" value="PyrdxlP-dep_Trfase"/>
</dbReference>
<name>A0ABX0HDS8_9BACT</name>
<accession>A0ABX0HDS8</accession>
<keyword evidence="2" id="KW-0808">Transferase</keyword>
<evidence type="ECO:0000313" key="4">
    <source>
        <dbReference type="EMBL" id="NHE59063.1"/>
    </source>
</evidence>
<reference evidence="4 5" key="1">
    <citation type="submission" date="2020-03" db="EMBL/GenBank/DDBJ databases">
        <title>Cyclobacterium plantarum sp. nov., a marine bacterium isolated from a coastal-marine wetland.</title>
        <authorList>
            <person name="Sanchez-Porro C."/>
            <person name="Ventosa A."/>
            <person name="Amoozegar M."/>
        </authorList>
    </citation>
    <scope>NUCLEOTIDE SEQUENCE [LARGE SCALE GENOMIC DNA]</scope>
    <source>
        <strain evidence="4 5">GBPx2</strain>
    </source>
</reference>
<dbReference type="InterPro" id="IPR004839">
    <property type="entry name" value="Aminotransferase_I/II_large"/>
</dbReference>
<organism evidence="4 5">
    <name type="scientific">Cyclobacterium plantarum</name>
    <dbReference type="NCBI Taxonomy" id="2716263"/>
    <lineage>
        <taxon>Bacteria</taxon>
        <taxon>Pseudomonadati</taxon>
        <taxon>Bacteroidota</taxon>
        <taxon>Cytophagia</taxon>
        <taxon>Cytophagales</taxon>
        <taxon>Cyclobacteriaceae</taxon>
        <taxon>Cyclobacterium</taxon>
    </lineage>
</organism>
<comment type="cofactor">
    <cofactor evidence="1">
        <name>pyridoxal 5'-phosphate</name>
        <dbReference type="ChEBI" id="CHEBI:597326"/>
    </cofactor>
</comment>
<dbReference type="RefSeq" id="WP_166150056.1">
    <property type="nucleotide sequence ID" value="NZ_JAANYN010000010.1"/>
</dbReference>
<dbReference type="Proteomes" id="UP000649799">
    <property type="component" value="Unassembled WGS sequence"/>
</dbReference>
<dbReference type="Gene3D" id="3.90.1150.10">
    <property type="entry name" value="Aspartate Aminotransferase, domain 1"/>
    <property type="match status" value="1"/>
</dbReference>
<dbReference type="PANTHER" id="PTHR13693:SF3">
    <property type="entry name" value="LD36009P"/>
    <property type="match status" value="1"/>
</dbReference>
<protein>
    <submittedName>
        <fullName evidence="4">Aminotransferase class I/II-fold pyridoxal phosphate-dependent enzyme</fullName>
    </submittedName>
</protein>
<dbReference type="EMBL" id="JAANYN010000010">
    <property type="protein sequence ID" value="NHE59063.1"/>
    <property type="molecule type" value="Genomic_DNA"/>
</dbReference>
<evidence type="ECO:0000259" key="3">
    <source>
        <dbReference type="Pfam" id="PF00155"/>
    </source>
</evidence>
<gene>
    <name evidence="4" type="ORF">G9Q97_19830</name>
</gene>
<keyword evidence="5" id="KW-1185">Reference proteome</keyword>
<evidence type="ECO:0000313" key="5">
    <source>
        <dbReference type="Proteomes" id="UP000649799"/>
    </source>
</evidence>